<comment type="caution">
    <text evidence="2">The sequence shown here is derived from an EMBL/GenBank/DDBJ whole genome shotgun (WGS) entry which is preliminary data.</text>
</comment>
<dbReference type="AlphaFoldDB" id="A0A7J9E8Y4"/>
<dbReference type="GO" id="GO:0006629">
    <property type="term" value="P:lipid metabolic process"/>
    <property type="evidence" value="ECO:0007669"/>
    <property type="project" value="InterPro"/>
</dbReference>
<keyword evidence="3" id="KW-1185">Reference proteome</keyword>
<feature type="transmembrane region" description="Helical" evidence="1">
    <location>
        <begin position="81"/>
        <end position="99"/>
    </location>
</feature>
<keyword evidence="1" id="KW-0812">Transmembrane</keyword>
<dbReference type="EMBL" id="JABEZW010000007">
    <property type="protein sequence ID" value="MBA0769005.1"/>
    <property type="molecule type" value="Genomic_DNA"/>
</dbReference>
<sequence length="191" mass="22175">MEAKPSKKDLYTSYLHINPKEASLFDTFSVLFSRNVKKRKFIESSLEELESFLYRLLIVISVLIQKFLLKLSMPMAMIGRTIVFLLNFFYINGGFFGLIRNIMQVRVVIPDKKAATYLSFVGFTDTRMELDINIKYGNAMYYPALSIMACKAAYNNAAYNQALIEGQWKMEFLGYKDYWNGIRLPLGLQYN</sequence>
<accession>A0A7J9E8Y4</accession>
<keyword evidence="1" id="KW-1133">Transmembrane helix</keyword>
<reference evidence="2 3" key="1">
    <citation type="journal article" date="2019" name="Genome Biol. Evol.">
        <title>Insights into the evolution of the New World diploid cottons (Gossypium, subgenus Houzingenia) based on genome sequencing.</title>
        <authorList>
            <person name="Grover C.E."/>
            <person name="Arick M.A. 2nd"/>
            <person name="Thrash A."/>
            <person name="Conover J.L."/>
            <person name="Sanders W.S."/>
            <person name="Peterson D.G."/>
            <person name="Frelichowski J.E."/>
            <person name="Scheffler J.A."/>
            <person name="Scheffler B.E."/>
            <person name="Wendel J.F."/>
        </authorList>
    </citation>
    <scope>NUCLEOTIDE SEQUENCE [LARGE SCALE GENOMIC DNA]</scope>
    <source>
        <strain evidence="2">8</strain>
        <tissue evidence="2">Leaf</tissue>
    </source>
</reference>
<evidence type="ECO:0000313" key="2">
    <source>
        <dbReference type="EMBL" id="MBA0769005.1"/>
    </source>
</evidence>
<gene>
    <name evidence="2" type="ORF">Gotri_017773</name>
</gene>
<keyword evidence="1" id="KW-0472">Membrane</keyword>
<protein>
    <submittedName>
        <fullName evidence="2">Uncharacterized protein</fullName>
    </submittedName>
</protein>
<dbReference type="PANTHER" id="PTHR46086:SF29">
    <property type="entry name" value="SUPERFAMILY PROTEIN, PUTATIVE ISOFORM 1-RELATED"/>
    <property type="match status" value="1"/>
</dbReference>
<dbReference type="Proteomes" id="UP000593568">
    <property type="component" value="Unassembled WGS sequence"/>
</dbReference>
<dbReference type="InterPro" id="IPR044819">
    <property type="entry name" value="OBL-like"/>
</dbReference>
<evidence type="ECO:0000313" key="3">
    <source>
        <dbReference type="Proteomes" id="UP000593568"/>
    </source>
</evidence>
<evidence type="ECO:0000256" key="1">
    <source>
        <dbReference type="SAM" id="Phobius"/>
    </source>
</evidence>
<dbReference type="GO" id="GO:0004806">
    <property type="term" value="F:triacylglycerol lipase activity"/>
    <property type="evidence" value="ECO:0007669"/>
    <property type="project" value="InterPro"/>
</dbReference>
<organism evidence="2 3">
    <name type="scientific">Gossypium trilobum</name>
    <dbReference type="NCBI Taxonomy" id="34281"/>
    <lineage>
        <taxon>Eukaryota</taxon>
        <taxon>Viridiplantae</taxon>
        <taxon>Streptophyta</taxon>
        <taxon>Embryophyta</taxon>
        <taxon>Tracheophyta</taxon>
        <taxon>Spermatophyta</taxon>
        <taxon>Magnoliopsida</taxon>
        <taxon>eudicotyledons</taxon>
        <taxon>Gunneridae</taxon>
        <taxon>Pentapetalae</taxon>
        <taxon>rosids</taxon>
        <taxon>malvids</taxon>
        <taxon>Malvales</taxon>
        <taxon>Malvaceae</taxon>
        <taxon>Malvoideae</taxon>
        <taxon>Gossypium</taxon>
    </lineage>
</organism>
<proteinExistence type="predicted"/>
<dbReference type="PANTHER" id="PTHR46086">
    <property type="entry name" value="ALPHA/BETA-HYDROLASES SUPERFAMILY PROTEIN"/>
    <property type="match status" value="1"/>
</dbReference>
<name>A0A7J9E8Y4_9ROSI</name>